<dbReference type="Pfam" id="PF00583">
    <property type="entry name" value="Acetyltransf_1"/>
    <property type="match status" value="1"/>
</dbReference>
<dbReference type="InterPro" id="IPR000182">
    <property type="entry name" value="GNAT_dom"/>
</dbReference>
<dbReference type="PANTHER" id="PTHR42791:SF1">
    <property type="entry name" value="N-ACETYLTRANSFERASE DOMAIN-CONTAINING PROTEIN"/>
    <property type="match status" value="1"/>
</dbReference>
<protein>
    <recommendedName>
        <fullName evidence="1">N-acetyltransferase domain-containing protein</fullName>
    </recommendedName>
</protein>
<accession>A0A8H8CGD2</accession>
<evidence type="ECO:0000259" key="1">
    <source>
        <dbReference type="PROSITE" id="PS51186"/>
    </source>
</evidence>
<dbReference type="EMBL" id="JAFIQS010000011">
    <property type="protein sequence ID" value="KAG5164556.1"/>
    <property type="molecule type" value="Genomic_DNA"/>
</dbReference>
<name>A0A8H8CGD2_PSICU</name>
<reference evidence="2" key="1">
    <citation type="submission" date="2021-02" db="EMBL/GenBank/DDBJ databases">
        <title>Psilocybe cubensis genome.</title>
        <authorList>
            <person name="Mckernan K.J."/>
            <person name="Crawford S."/>
            <person name="Trippe A."/>
            <person name="Kane L.T."/>
            <person name="Mclaughlin S."/>
        </authorList>
    </citation>
    <scope>NUCLEOTIDE SEQUENCE [LARGE SCALE GENOMIC DNA]</scope>
    <source>
        <strain evidence="2">MGC-MH-2018</strain>
    </source>
</reference>
<dbReference type="InterPro" id="IPR052523">
    <property type="entry name" value="Trichothecene_AcTrans"/>
</dbReference>
<proteinExistence type="predicted"/>
<dbReference type="GO" id="GO:0016747">
    <property type="term" value="F:acyltransferase activity, transferring groups other than amino-acyl groups"/>
    <property type="evidence" value="ECO:0007669"/>
    <property type="project" value="InterPro"/>
</dbReference>
<evidence type="ECO:0000313" key="2">
    <source>
        <dbReference type="EMBL" id="KAG5164556.1"/>
    </source>
</evidence>
<sequence length="222" mass="24789">MSLLHAETSYPLVKRLVDPSEAEVEQATKVLVDAFKGDPFTNILVGGNMDLEPLQLGANIRAALIGGQVHVITLGPQPEDIVGVALWYPPGSSSFSSEEERAAGWNQFLEAAPDDLRKWWTDYFIPSMTRLNADTLGSGYTHNSWHLHIFGVMRARHRKGYGKALYRLVEKQAKETHSSIVLETTTVLDVQIYQRLGLGVRGEIDIESNYGKAHIWLMSKEN</sequence>
<comment type="caution">
    <text evidence="2">The sequence shown here is derived from an EMBL/GenBank/DDBJ whole genome shotgun (WGS) entry which is preliminary data.</text>
</comment>
<organism evidence="2">
    <name type="scientific">Psilocybe cubensis</name>
    <name type="common">Psychedelic mushroom</name>
    <name type="synonym">Stropharia cubensis</name>
    <dbReference type="NCBI Taxonomy" id="181762"/>
    <lineage>
        <taxon>Eukaryota</taxon>
        <taxon>Fungi</taxon>
        <taxon>Dikarya</taxon>
        <taxon>Basidiomycota</taxon>
        <taxon>Agaricomycotina</taxon>
        <taxon>Agaricomycetes</taxon>
        <taxon>Agaricomycetidae</taxon>
        <taxon>Agaricales</taxon>
        <taxon>Agaricineae</taxon>
        <taxon>Strophariaceae</taxon>
        <taxon>Psilocybe</taxon>
    </lineage>
</organism>
<dbReference type="PROSITE" id="PS51186">
    <property type="entry name" value="GNAT"/>
    <property type="match status" value="1"/>
</dbReference>
<feature type="domain" description="N-acetyltransferase" evidence="1">
    <location>
        <begin position="69"/>
        <end position="222"/>
    </location>
</feature>
<dbReference type="CDD" id="cd04301">
    <property type="entry name" value="NAT_SF"/>
    <property type="match status" value="1"/>
</dbReference>
<dbReference type="PANTHER" id="PTHR42791">
    <property type="entry name" value="GNAT FAMILY ACETYLTRANSFERASE"/>
    <property type="match status" value="1"/>
</dbReference>
<dbReference type="InterPro" id="IPR016181">
    <property type="entry name" value="Acyl_CoA_acyltransferase"/>
</dbReference>
<dbReference type="AlphaFoldDB" id="A0A8H8CGD2"/>
<dbReference type="Gene3D" id="3.40.630.30">
    <property type="match status" value="1"/>
</dbReference>
<gene>
    <name evidence="2" type="ORF">JR316_010192</name>
</gene>
<dbReference type="SUPFAM" id="SSF55729">
    <property type="entry name" value="Acyl-CoA N-acyltransferases (Nat)"/>
    <property type="match status" value="1"/>
</dbReference>